<keyword evidence="5" id="KW-0067">ATP-binding</keyword>
<dbReference type="FunFam" id="3.40.50.300:FF:000216">
    <property type="entry name" value="Type VII secretion ATPase EccA"/>
    <property type="match status" value="1"/>
</dbReference>
<evidence type="ECO:0000256" key="5">
    <source>
        <dbReference type="ARBA" id="ARBA00022840"/>
    </source>
</evidence>
<evidence type="ECO:0000313" key="8">
    <source>
        <dbReference type="Proteomes" id="UP000554965"/>
    </source>
</evidence>
<name>A0A7Z7NCL7_9MYCO</name>
<dbReference type="Gene3D" id="1.25.40.10">
    <property type="entry name" value="Tetratricopeptide repeat domain"/>
    <property type="match status" value="1"/>
</dbReference>
<sequence>MTDRLAGLFESAVGMLPLSEARAMDLFTEITNYDESACDAWVGRIRCGDTDRVTLFRAWYSRRNFGQLAGSVQISMSTLGARVPIGGLYGDITYPVTSPLAITMGFAACEAEQGNYADALEAIEASSVGGSEHLVAWLKAVIYGAAERWTDVIDEVKGAGKWPDKFLAGAAGVAHGVAAANLGLFTEAERRLTEANDSPTGEACARAIAWFLAMARRSQGNEDAAVALLEWLQTTHPDPKVSAALKDSSYRLKTTTAEQIASRSDPWDPGSVVTDNSGREKLLTEAQAELDRQIGLTRVKIQIERYRAATLLARVRAAKGMKVAQPSKHMIFTGPPGTGKTTIARVVANILAGLGVIAEPKLVETSRKDFVAEYEGQSAVKTTKTIDQALDGVLFIDEAYALVQERDGRTDPFGQEAMDTLLARMENDRDRLVVIIAGYPNDIDRLLETNEGLRSRFATRIEFDTYTPEELLEIAKVIASANDSMLSADAADAFLEAAKVLHDRTLRGRAALDIAGNGRYARQLVEAAEQCRDMRLAQGLDIEALDVDRLQEINGADMAEAIAAVHAHLNMRE</sequence>
<dbReference type="Pfam" id="PF17866">
    <property type="entry name" value="AAA_lid_6"/>
    <property type="match status" value="1"/>
</dbReference>
<dbReference type="PRINTS" id="PR00819">
    <property type="entry name" value="CBXCFQXSUPER"/>
</dbReference>
<dbReference type="AlphaFoldDB" id="A0A7Z7NCL7"/>
<evidence type="ECO:0000259" key="6">
    <source>
        <dbReference type="SMART" id="SM00382"/>
    </source>
</evidence>
<dbReference type="GO" id="GO:0016887">
    <property type="term" value="F:ATP hydrolysis activity"/>
    <property type="evidence" value="ECO:0007669"/>
    <property type="project" value="InterPro"/>
</dbReference>
<feature type="domain" description="AAA+ ATPase" evidence="6">
    <location>
        <begin position="326"/>
        <end position="467"/>
    </location>
</feature>
<dbReference type="NCBIfam" id="TIGR03922">
    <property type="entry name" value="T7SS_EccA"/>
    <property type="match status" value="1"/>
</dbReference>
<dbReference type="EMBL" id="OCTY01000002">
    <property type="protein sequence ID" value="SOJ58049.1"/>
    <property type="molecule type" value="Genomic_DNA"/>
</dbReference>
<comment type="caution">
    <text evidence="7">The sequence shown here is derived from an EMBL/GenBank/DDBJ whole genome shotgun (WGS) entry which is preliminary data.</text>
</comment>
<accession>A0A7Z7NCL7</accession>
<dbReference type="Pfam" id="PF21545">
    <property type="entry name" value="T7SS_EccA1_N"/>
    <property type="match status" value="1"/>
</dbReference>
<dbReference type="PANTHER" id="PTHR43392:SF2">
    <property type="entry name" value="AAA-TYPE ATPASE FAMILY PROTEIN _ ANKYRIN REPEAT FAMILY PROTEIN"/>
    <property type="match status" value="1"/>
</dbReference>
<dbReference type="InterPro" id="IPR049078">
    <property type="entry name" value="T7SS_EccA1-like_N"/>
</dbReference>
<organism evidence="7 8">
    <name type="scientific">Mycobacterium simulans</name>
    <dbReference type="NCBI Taxonomy" id="627089"/>
    <lineage>
        <taxon>Bacteria</taxon>
        <taxon>Bacillati</taxon>
        <taxon>Actinomycetota</taxon>
        <taxon>Actinomycetes</taxon>
        <taxon>Mycobacteriales</taxon>
        <taxon>Mycobacteriaceae</taxon>
        <taxon>Mycobacterium</taxon>
    </lineage>
</organism>
<keyword evidence="3" id="KW-0963">Cytoplasm</keyword>
<dbReference type="InterPro" id="IPR000641">
    <property type="entry name" value="CbxX/CfxQ"/>
</dbReference>
<dbReference type="GO" id="GO:0005737">
    <property type="term" value="C:cytoplasm"/>
    <property type="evidence" value="ECO:0007669"/>
    <property type="project" value="UniProtKB-SubCell"/>
</dbReference>
<dbReference type="InterPro" id="IPR023835">
    <property type="entry name" value="T7SS_EccA"/>
</dbReference>
<dbReference type="Gene3D" id="1.10.8.60">
    <property type="match status" value="1"/>
</dbReference>
<dbReference type="SMART" id="SM00382">
    <property type="entry name" value="AAA"/>
    <property type="match status" value="1"/>
</dbReference>
<dbReference type="InterPro" id="IPR003593">
    <property type="entry name" value="AAA+_ATPase"/>
</dbReference>
<gene>
    <name evidence="7" type="primary">eccA1_2</name>
    <name evidence="7" type="ORF">MSIMFB_05530</name>
</gene>
<dbReference type="InterPro" id="IPR003959">
    <property type="entry name" value="ATPase_AAA_core"/>
</dbReference>
<protein>
    <submittedName>
        <fullName evidence="7">ESX-1 secretion system protein EccA1</fullName>
    </submittedName>
</protein>
<comment type="subcellular location">
    <subcellularLocation>
        <location evidence="1">Cytoplasm</location>
    </subcellularLocation>
</comment>
<evidence type="ECO:0000256" key="4">
    <source>
        <dbReference type="ARBA" id="ARBA00022741"/>
    </source>
</evidence>
<dbReference type="Pfam" id="PF00004">
    <property type="entry name" value="AAA"/>
    <property type="match status" value="1"/>
</dbReference>
<keyword evidence="8" id="KW-1185">Reference proteome</keyword>
<dbReference type="CDD" id="cd00009">
    <property type="entry name" value="AAA"/>
    <property type="match status" value="1"/>
</dbReference>
<dbReference type="InterPro" id="IPR041627">
    <property type="entry name" value="AAA_lid_6"/>
</dbReference>
<dbReference type="InterPro" id="IPR027417">
    <property type="entry name" value="P-loop_NTPase"/>
</dbReference>
<keyword evidence="4" id="KW-0547">Nucleotide-binding</keyword>
<dbReference type="Gene3D" id="3.40.50.300">
    <property type="entry name" value="P-loop containing nucleotide triphosphate hydrolases"/>
    <property type="match status" value="1"/>
</dbReference>
<dbReference type="SUPFAM" id="SSF52540">
    <property type="entry name" value="P-loop containing nucleoside triphosphate hydrolases"/>
    <property type="match status" value="1"/>
</dbReference>
<dbReference type="InterPro" id="IPR050773">
    <property type="entry name" value="CbxX/CfxQ_RuBisCO_ESX"/>
</dbReference>
<reference evidence="7 8" key="1">
    <citation type="submission" date="2017-10" db="EMBL/GenBank/DDBJ databases">
        <authorList>
            <consortium name="Urmite Genomes"/>
        </authorList>
    </citation>
    <scope>NUCLEOTIDE SEQUENCE [LARGE SCALE GENOMIC DNA]</scope>
    <source>
        <strain evidence="7 8">FB-527</strain>
    </source>
</reference>
<evidence type="ECO:0000256" key="3">
    <source>
        <dbReference type="ARBA" id="ARBA00022490"/>
    </source>
</evidence>
<dbReference type="PANTHER" id="PTHR43392">
    <property type="entry name" value="AAA-TYPE ATPASE FAMILY PROTEIN / ANKYRIN REPEAT FAMILY PROTEIN"/>
    <property type="match status" value="1"/>
</dbReference>
<proteinExistence type="inferred from homology"/>
<dbReference type="Proteomes" id="UP000554965">
    <property type="component" value="Unassembled WGS sequence"/>
</dbReference>
<evidence type="ECO:0000256" key="1">
    <source>
        <dbReference type="ARBA" id="ARBA00004496"/>
    </source>
</evidence>
<evidence type="ECO:0000313" key="7">
    <source>
        <dbReference type="EMBL" id="SOJ58049.1"/>
    </source>
</evidence>
<comment type="similarity">
    <text evidence="2">Belongs to the CbxX/CfxQ family.</text>
</comment>
<dbReference type="RefSeq" id="WP_186245379.1">
    <property type="nucleotide sequence ID" value="NZ_OCTY01000002.1"/>
</dbReference>
<dbReference type="GO" id="GO:0005524">
    <property type="term" value="F:ATP binding"/>
    <property type="evidence" value="ECO:0007669"/>
    <property type="project" value="UniProtKB-KW"/>
</dbReference>
<evidence type="ECO:0000256" key="2">
    <source>
        <dbReference type="ARBA" id="ARBA00010378"/>
    </source>
</evidence>
<dbReference type="InterPro" id="IPR011990">
    <property type="entry name" value="TPR-like_helical_dom_sf"/>
</dbReference>